<protein>
    <submittedName>
        <fullName evidence="2">Adenylate cyclase</fullName>
    </submittedName>
</protein>
<organism evidence="2 3">
    <name type="scientific">Streptococcus himalayensis</name>
    <dbReference type="NCBI Taxonomy" id="1888195"/>
    <lineage>
        <taxon>Bacteria</taxon>
        <taxon>Bacillati</taxon>
        <taxon>Bacillota</taxon>
        <taxon>Bacilli</taxon>
        <taxon>Lactobacillales</taxon>
        <taxon>Streptococcaceae</taxon>
        <taxon>Streptococcus</taxon>
    </lineage>
</organism>
<feature type="domain" description="CYTH" evidence="1">
    <location>
        <begin position="3"/>
        <end position="188"/>
    </location>
</feature>
<accession>A0A917A9M5</accession>
<dbReference type="SMART" id="SM01118">
    <property type="entry name" value="CYTH"/>
    <property type="match status" value="1"/>
</dbReference>
<evidence type="ECO:0000313" key="2">
    <source>
        <dbReference type="EMBL" id="GGE33267.1"/>
    </source>
</evidence>
<dbReference type="Proteomes" id="UP000660801">
    <property type="component" value="Unassembled WGS sequence"/>
</dbReference>
<dbReference type="CDD" id="cd07762">
    <property type="entry name" value="CYTH-like_Pase_1"/>
    <property type="match status" value="1"/>
</dbReference>
<proteinExistence type="predicted"/>
<dbReference type="RefSeq" id="WP_068994289.1">
    <property type="nucleotide sequence ID" value="NZ_BMJN01000022.1"/>
</dbReference>
<reference evidence="2" key="1">
    <citation type="journal article" date="2014" name="Int. J. Syst. Evol. Microbiol.">
        <title>Complete genome sequence of Corynebacterium casei LMG S-19264T (=DSM 44701T), isolated from a smear-ripened cheese.</title>
        <authorList>
            <consortium name="US DOE Joint Genome Institute (JGI-PGF)"/>
            <person name="Walter F."/>
            <person name="Albersmeier A."/>
            <person name="Kalinowski J."/>
            <person name="Ruckert C."/>
        </authorList>
    </citation>
    <scope>NUCLEOTIDE SEQUENCE</scope>
    <source>
        <strain evidence="2">CGMCC 1.15533</strain>
    </source>
</reference>
<evidence type="ECO:0000313" key="3">
    <source>
        <dbReference type="Proteomes" id="UP000660801"/>
    </source>
</evidence>
<dbReference type="EMBL" id="BMJN01000022">
    <property type="protein sequence ID" value="GGE33267.1"/>
    <property type="molecule type" value="Genomic_DNA"/>
</dbReference>
<evidence type="ECO:0000259" key="1">
    <source>
        <dbReference type="PROSITE" id="PS51707"/>
    </source>
</evidence>
<dbReference type="OrthoDB" id="384378at2"/>
<name>A0A917A9M5_9STRE</name>
<keyword evidence="3" id="KW-1185">Reference proteome</keyword>
<dbReference type="InterPro" id="IPR033469">
    <property type="entry name" value="CYTH-like_dom_sf"/>
</dbReference>
<dbReference type="PROSITE" id="PS51707">
    <property type="entry name" value="CYTH"/>
    <property type="match status" value="1"/>
</dbReference>
<dbReference type="PANTHER" id="PTHR34948">
    <property type="entry name" value="OS08G0299200 PROTEIN"/>
    <property type="match status" value="1"/>
</dbReference>
<comment type="caution">
    <text evidence="2">The sequence shown here is derived from an EMBL/GenBank/DDBJ whole genome shotgun (WGS) entry which is preliminary data.</text>
</comment>
<gene>
    <name evidence="2" type="ORF">GCM10011510_13330</name>
</gene>
<dbReference type="InterPro" id="IPR023577">
    <property type="entry name" value="CYTH_domain"/>
</dbReference>
<dbReference type="PANTHER" id="PTHR34948:SF2">
    <property type="entry name" value="TRIPHOSPHATE TUNNEL METALLOENZYME 3"/>
    <property type="match status" value="1"/>
</dbReference>
<dbReference type="Gene3D" id="2.40.320.10">
    <property type="entry name" value="Hypothetical Protein Pfu-838710-001"/>
    <property type="match status" value="1"/>
</dbReference>
<dbReference type="InterPro" id="IPR009195">
    <property type="entry name" value="Uncharacterised_YjbK"/>
</dbReference>
<sequence>MNHLEIEYKTLLSKTAFDNLQPLFKQAPLVQQTNYYIDSPDFSLREHKMALRIRTYENRAELTLKIPKTVGNMEYNQLMSLEEGENLLQTFSLPAGEIKSILEQENIALSSLEILGSLTTLRREMALPIGLLALDESQYLGTTDYELEMEVSDAEKGEQDFMDFLHTHGISYQAAPSKIARFAQKLAK</sequence>
<reference evidence="2" key="2">
    <citation type="submission" date="2020-09" db="EMBL/GenBank/DDBJ databases">
        <authorList>
            <person name="Sun Q."/>
            <person name="Zhou Y."/>
        </authorList>
    </citation>
    <scope>NUCLEOTIDE SEQUENCE</scope>
    <source>
        <strain evidence="2">CGMCC 1.15533</strain>
    </source>
</reference>
<dbReference type="Pfam" id="PF01928">
    <property type="entry name" value="CYTH"/>
    <property type="match status" value="1"/>
</dbReference>
<dbReference type="SUPFAM" id="SSF55154">
    <property type="entry name" value="CYTH-like phosphatases"/>
    <property type="match status" value="1"/>
</dbReference>
<dbReference type="PIRSF" id="PIRSF012526">
    <property type="entry name" value="CYTH_UCP012526"/>
    <property type="match status" value="1"/>
</dbReference>
<dbReference type="AlphaFoldDB" id="A0A917A9M5"/>